<name>X1P3U9_9ZZZZ</name>
<dbReference type="EMBL" id="BARV01021606">
    <property type="protein sequence ID" value="GAI25589.1"/>
    <property type="molecule type" value="Genomic_DNA"/>
</dbReference>
<reference evidence="1" key="1">
    <citation type="journal article" date="2014" name="Front. Microbiol.">
        <title>High frequency of phylogenetically diverse reductive dehalogenase-homologous genes in deep subseafloor sedimentary metagenomes.</title>
        <authorList>
            <person name="Kawai M."/>
            <person name="Futagami T."/>
            <person name="Toyoda A."/>
            <person name="Takaki Y."/>
            <person name="Nishi S."/>
            <person name="Hori S."/>
            <person name="Arai W."/>
            <person name="Tsubouchi T."/>
            <person name="Morono Y."/>
            <person name="Uchiyama I."/>
            <person name="Ito T."/>
            <person name="Fujiyama A."/>
            <person name="Inagaki F."/>
            <person name="Takami H."/>
        </authorList>
    </citation>
    <scope>NUCLEOTIDE SEQUENCE</scope>
    <source>
        <strain evidence="1">Expedition CK06-06</strain>
    </source>
</reference>
<dbReference type="SUPFAM" id="SSF53474">
    <property type="entry name" value="alpha/beta-Hydrolases"/>
    <property type="match status" value="1"/>
</dbReference>
<sequence length="95" mass="10720">MVQPAGNSIREAFRTGTRGAAWDYSLMTRPWGFHLEDISVEVQLWHGEADAIFHPRMGHYLADTIPNCRPKFVSGEGHISLMINHMEDILSDLVA</sequence>
<gene>
    <name evidence="1" type="ORF">S06H3_35770</name>
</gene>
<organism evidence="1">
    <name type="scientific">marine sediment metagenome</name>
    <dbReference type="NCBI Taxonomy" id="412755"/>
    <lineage>
        <taxon>unclassified sequences</taxon>
        <taxon>metagenomes</taxon>
        <taxon>ecological metagenomes</taxon>
    </lineage>
</organism>
<protein>
    <recommendedName>
        <fullName evidence="2">AB hydrolase-1 domain-containing protein</fullName>
    </recommendedName>
</protein>
<dbReference type="AlphaFoldDB" id="X1P3U9"/>
<evidence type="ECO:0008006" key="2">
    <source>
        <dbReference type="Google" id="ProtNLM"/>
    </source>
</evidence>
<dbReference type="InterPro" id="IPR029058">
    <property type="entry name" value="AB_hydrolase_fold"/>
</dbReference>
<proteinExistence type="predicted"/>
<dbReference type="Gene3D" id="3.40.50.1820">
    <property type="entry name" value="alpha/beta hydrolase"/>
    <property type="match status" value="1"/>
</dbReference>
<comment type="caution">
    <text evidence="1">The sequence shown here is derived from an EMBL/GenBank/DDBJ whole genome shotgun (WGS) entry which is preliminary data.</text>
</comment>
<evidence type="ECO:0000313" key="1">
    <source>
        <dbReference type="EMBL" id="GAI25589.1"/>
    </source>
</evidence>
<accession>X1P3U9</accession>